<keyword evidence="3 6" id="KW-0443">Lipid metabolism</keyword>
<name>A0A232LXM5_9EURO</name>
<feature type="domain" description="NACHT" evidence="7">
    <location>
        <begin position="393"/>
        <end position="550"/>
    </location>
</feature>
<keyword evidence="6" id="KW-0378">Hydrolase</keyword>
<dbReference type="Gene3D" id="3.40.1090.10">
    <property type="entry name" value="Cytosolic phospholipase A2 catalytic domain"/>
    <property type="match status" value="1"/>
</dbReference>
<dbReference type="Gene3D" id="1.25.40.20">
    <property type="entry name" value="Ankyrin repeat-containing domain"/>
    <property type="match status" value="1"/>
</dbReference>
<evidence type="ECO:0000256" key="1">
    <source>
        <dbReference type="ARBA" id="ARBA00013278"/>
    </source>
</evidence>
<feature type="active site" description="Proton acceptor" evidence="6">
    <location>
        <position position="207"/>
    </location>
</feature>
<organism evidence="9 10">
    <name type="scientific">Elaphomyces granulatus</name>
    <dbReference type="NCBI Taxonomy" id="519963"/>
    <lineage>
        <taxon>Eukaryota</taxon>
        <taxon>Fungi</taxon>
        <taxon>Dikarya</taxon>
        <taxon>Ascomycota</taxon>
        <taxon>Pezizomycotina</taxon>
        <taxon>Eurotiomycetes</taxon>
        <taxon>Eurotiomycetidae</taxon>
        <taxon>Eurotiales</taxon>
        <taxon>Elaphomycetaceae</taxon>
        <taxon>Elaphomyces</taxon>
    </lineage>
</organism>
<evidence type="ECO:0000256" key="3">
    <source>
        <dbReference type="ARBA" id="ARBA00023098"/>
    </source>
</evidence>
<dbReference type="PROSITE" id="PS50297">
    <property type="entry name" value="ANK_REP_REGION"/>
    <property type="match status" value="2"/>
</dbReference>
<accession>A0A232LXM5</accession>
<evidence type="ECO:0000259" key="7">
    <source>
        <dbReference type="PROSITE" id="PS50837"/>
    </source>
</evidence>
<evidence type="ECO:0000313" key="10">
    <source>
        <dbReference type="Proteomes" id="UP000243515"/>
    </source>
</evidence>
<evidence type="ECO:0000256" key="6">
    <source>
        <dbReference type="PROSITE-ProRule" id="PRU01161"/>
    </source>
</evidence>
<comment type="catalytic activity">
    <reaction evidence="4">
        <text>a 1,2-diacyl-sn-glycero-3-phosphocholine + H2O = a 1-acyl-sn-glycero-3-phosphocholine + a fatty acid + H(+)</text>
        <dbReference type="Rhea" id="RHEA:15801"/>
        <dbReference type="ChEBI" id="CHEBI:15377"/>
        <dbReference type="ChEBI" id="CHEBI:15378"/>
        <dbReference type="ChEBI" id="CHEBI:28868"/>
        <dbReference type="ChEBI" id="CHEBI:57643"/>
        <dbReference type="ChEBI" id="CHEBI:58168"/>
        <dbReference type="EC" id="3.1.1.4"/>
    </reaction>
    <physiologicalReaction direction="left-to-right" evidence="4">
        <dbReference type="Rhea" id="RHEA:15802"/>
    </physiologicalReaction>
</comment>
<evidence type="ECO:0000256" key="5">
    <source>
        <dbReference type="PROSITE-ProRule" id="PRU00023"/>
    </source>
</evidence>
<feature type="repeat" description="ANK" evidence="5">
    <location>
        <begin position="911"/>
        <end position="943"/>
    </location>
</feature>
<proteinExistence type="predicted"/>
<dbReference type="Pfam" id="PF01734">
    <property type="entry name" value="Patatin"/>
    <property type="match status" value="1"/>
</dbReference>
<evidence type="ECO:0000256" key="4">
    <source>
        <dbReference type="ARBA" id="ARBA00023422"/>
    </source>
</evidence>
<dbReference type="OrthoDB" id="5986190at2759"/>
<dbReference type="PROSITE" id="PS51635">
    <property type="entry name" value="PNPLA"/>
    <property type="match status" value="1"/>
</dbReference>
<dbReference type="SMART" id="SM00248">
    <property type="entry name" value="ANK"/>
    <property type="match status" value="3"/>
</dbReference>
<dbReference type="PANTHER" id="PTHR10039:SF16">
    <property type="entry name" value="GPI INOSITOL-DEACYLASE"/>
    <property type="match status" value="1"/>
</dbReference>
<keyword evidence="2" id="KW-0677">Repeat</keyword>
<dbReference type="Gene3D" id="3.40.50.300">
    <property type="entry name" value="P-loop containing nucleotide triphosphate hydrolases"/>
    <property type="match status" value="1"/>
</dbReference>
<dbReference type="GO" id="GO:0046486">
    <property type="term" value="P:glycerolipid metabolic process"/>
    <property type="evidence" value="ECO:0007669"/>
    <property type="project" value="UniProtKB-ARBA"/>
</dbReference>
<feature type="domain" description="PNPLA" evidence="8">
    <location>
        <begin position="18"/>
        <end position="220"/>
    </location>
</feature>
<dbReference type="InterPro" id="IPR002110">
    <property type="entry name" value="Ankyrin_rpt"/>
</dbReference>
<feature type="short sequence motif" description="DGA/G" evidence="6">
    <location>
        <begin position="207"/>
        <end position="209"/>
    </location>
</feature>
<dbReference type="InterPro" id="IPR036770">
    <property type="entry name" value="Ankyrin_rpt-contain_sf"/>
</dbReference>
<keyword evidence="6" id="KW-0442">Lipid degradation</keyword>
<keyword evidence="5" id="KW-0040">ANK repeat</keyword>
<dbReference type="PROSITE" id="PS50088">
    <property type="entry name" value="ANK_REPEAT"/>
    <property type="match status" value="2"/>
</dbReference>
<dbReference type="InterPro" id="IPR016035">
    <property type="entry name" value="Acyl_Trfase/lysoPLipase"/>
</dbReference>
<dbReference type="InterPro" id="IPR007111">
    <property type="entry name" value="NACHT_NTPase"/>
</dbReference>
<feature type="non-terminal residue" evidence="9">
    <location>
        <position position="978"/>
    </location>
</feature>
<comment type="caution">
    <text evidence="9">The sequence shown here is derived from an EMBL/GenBank/DDBJ whole genome shotgun (WGS) entry which is preliminary data.</text>
</comment>
<dbReference type="SUPFAM" id="SSF48403">
    <property type="entry name" value="Ankyrin repeat"/>
    <property type="match status" value="1"/>
</dbReference>
<dbReference type="InterPro" id="IPR056884">
    <property type="entry name" value="NPHP3-like_N"/>
</dbReference>
<dbReference type="CDD" id="cd07216">
    <property type="entry name" value="Pat17_PNPLA8_PNPLA9_like3"/>
    <property type="match status" value="1"/>
</dbReference>
<evidence type="ECO:0000259" key="8">
    <source>
        <dbReference type="PROSITE" id="PS51635"/>
    </source>
</evidence>
<dbReference type="SUPFAM" id="SSF52540">
    <property type="entry name" value="P-loop containing nucleoside triphosphate hydrolases"/>
    <property type="match status" value="1"/>
</dbReference>
<keyword evidence="10" id="KW-1185">Reference proteome</keyword>
<feature type="short sequence motif" description="GXGXXG" evidence="6">
    <location>
        <begin position="22"/>
        <end position="27"/>
    </location>
</feature>
<dbReference type="PROSITE" id="PS50837">
    <property type="entry name" value="NACHT"/>
    <property type="match status" value="1"/>
</dbReference>
<dbReference type="GO" id="GO:0016042">
    <property type="term" value="P:lipid catabolic process"/>
    <property type="evidence" value="ECO:0007669"/>
    <property type="project" value="UniProtKB-UniRule"/>
</dbReference>
<dbReference type="SUPFAM" id="SSF52151">
    <property type="entry name" value="FabD/lysophospholipase-like"/>
    <property type="match status" value="1"/>
</dbReference>
<dbReference type="AlphaFoldDB" id="A0A232LXM5"/>
<dbReference type="GO" id="GO:0004623">
    <property type="term" value="F:phospholipase A2 activity"/>
    <property type="evidence" value="ECO:0007669"/>
    <property type="project" value="UniProtKB-EC"/>
</dbReference>
<evidence type="ECO:0000313" key="9">
    <source>
        <dbReference type="EMBL" id="OXV08909.1"/>
    </source>
</evidence>
<dbReference type="EC" id="3.1.1.4" evidence="1"/>
<sequence length="978" mass="110319">MAQPSSPSTSTPVPLKLLSLDGGGIRGLSSLYILQYLMKRVNPEDPPKPCDYFDLIGGTSTGGLIAIMLGRLQMNVDDCIKTYIQLSSAAFQPKRQWYDLLGSSIDFFKAGGVYSSKSLESEIRNIVRSQIGHADAKLMNPDAPCKSFVCASTKTLNEPVLFRTYTTAKAVDTLGISNCTIWQAGRATSAAPTFFDPIKIGHQLFIDGATGRNNPVEEVLAQAKLIWSDAEHRIQCIISIGTGVPDLKDFGDNLKKVIDTLKDIATETEATERRFSRDHEYLGVGGRYFRYNVQQGLENVGLDEYREVPRIQVATKHYLELPQMEFDINAFVNARVPDFLPPLTLESRNNHLSWLQVVDPLNYHNDSLSKKTPSTGEWCLRKYSDMWETESQSFLWLQGQAGCGKTVLSSTIIDNIECKSLGVLAYFYISFRDKETQNLRNLIKSLLKQLARGLERKDPHLPERYHLPKAFRELHDKFQHAGEPKDEDLKTAIQRVLSESAQESKKVYLVIDALDECPVGNDRVRIMKFLAELSAATQGHTHIVITSRPDEDVKNAIRGNAIRLVDIDNSLVDNDIRTHIKTRMNEDVTFKEWAPGQQQKVTQRLTEKADGVFRWVHCQLDALQKLHRDKDIDMVLDDLPKDLDETYSRMLLQIPERTRRDAHLVLQWLSSSQRPLKLREAEEAVVFTRENPSAHDCPVDPTRRFPKLMDAANLLSGLVTISSMDDQKFGAGQDRTISFAHFSAKQYLECERAIPAEFRLPPEVVDSHWAILKNCLDYIHYYESRLSGEPDPKGYHLLLYVCKYWPQHAMGSYTSRGEEFVQELTTLLTKNPGPILTLSMRVALGHKSIASHETLQSIMRSRLNAQGCGKSSLGFDLESDFALHLATIVCEETLVKLLLDCGIDVDRDFVFRVTALHLAARGGYESVVNLLVQKGANIEAKDYYNATPLAWAIENGSIAVIELLLNNGAEVNYHYRHK</sequence>
<dbReference type="PANTHER" id="PTHR10039">
    <property type="entry name" value="AMELOGENIN"/>
    <property type="match status" value="1"/>
</dbReference>
<reference evidence="9 10" key="1">
    <citation type="journal article" date="2015" name="Environ. Microbiol.">
        <title>Metagenome sequence of Elaphomyces granulatus from sporocarp tissue reveals Ascomycota ectomycorrhizal fingerprints of genome expansion and a Proteobacteria-rich microbiome.</title>
        <authorList>
            <person name="Quandt C.A."/>
            <person name="Kohler A."/>
            <person name="Hesse C.N."/>
            <person name="Sharpton T.J."/>
            <person name="Martin F."/>
            <person name="Spatafora J.W."/>
        </authorList>
    </citation>
    <scope>NUCLEOTIDE SEQUENCE [LARGE SCALE GENOMIC DNA]</scope>
    <source>
        <strain evidence="9 10">OSC145934</strain>
    </source>
</reference>
<dbReference type="Pfam" id="PF12796">
    <property type="entry name" value="Ank_2"/>
    <property type="match status" value="1"/>
</dbReference>
<protein>
    <recommendedName>
        <fullName evidence="1">phospholipase A2</fullName>
        <ecNumber evidence="1">3.1.1.4</ecNumber>
    </recommendedName>
</protein>
<feature type="repeat" description="ANK" evidence="5">
    <location>
        <begin position="944"/>
        <end position="976"/>
    </location>
</feature>
<dbReference type="Pfam" id="PF24883">
    <property type="entry name" value="NPHP3_N"/>
    <property type="match status" value="1"/>
</dbReference>
<dbReference type="InterPro" id="IPR027417">
    <property type="entry name" value="P-loop_NTPase"/>
</dbReference>
<gene>
    <name evidence="9" type="ORF">Egran_03325</name>
</gene>
<dbReference type="InterPro" id="IPR002641">
    <property type="entry name" value="PNPLA_dom"/>
</dbReference>
<evidence type="ECO:0000256" key="2">
    <source>
        <dbReference type="ARBA" id="ARBA00022737"/>
    </source>
</evidence>
<dbReference type="EMBL" id="NPHW01003831">
    <property type="protein sequence ID" value="OXV08909.1"/>
    <property type="molecule type" value="Genomic_DNA"/>
</dbReference>
<feature type="active site" description="Nucleophile" evidence="6">
    <location>
        <position position="60"/>
    </location>
</feature>
<dbReference type="Proteomes" id="UP000243515">
    <property type="component" value="Unassembled WGS sequence"/>
</dbReference>
<feature type="short sequence motif" description="GXSXG" evidence="6">
    <location>
        <begin position="58"/>
        <end position="62"/>
    </location>
</feature>